<sequence length="438" mass="47051">MYRLPPTAGLSRARADRHNVPVINHPTVQRLRTAATRLGSGPGAAPPPRTTRRGQAFDLALALFLSYTCGRYAIVAHRTHDAHGTTWNELLLLVPLVPLPLVLRRRHPLAALWTVLPAALLVRSQHPDIAFWEGVVVIVAAYSAAAYGRHPNALLLSLSAATGALAVLFDDALLPHFPNSVVALLVLVPVFAVAYELRMWRRRVEEGRERLSALERDRLAALQRAVEHERARIARELHDVVTHNVSMMTIQAGAARKILDTAPDRAREAMAAVESGGRAAMTELRHVMGLLTMDSDTGDDPAASADLSPQPGLGRLDALVDGVRRAGLPVELTVRGERRAVPPGVELAAYRVVQEALTNTVKHAGGADAEVTVDYAPDGLRVEVTDTGGRPTGAAATGNGRGLLGLRERLAVYGGTLHTGPRPRGGYRVTASIPLESR</sequence>
<gene>
    <name evidence="13" type="ORF">GCM10010502_01480</name>
</gene>
<keyword evidence="9" id="KW-1133">Transmembrane helix</keyword>
<dbReference type="AlphaFoldDB" id="A0A8H9LG77"/>
<feature type="domain" description="Histidine kinase/HSP90-like ATPase" evidence="10">
    <location>
        <begin position="345"/>
        <end position="436"/>
    </location>
</feature>
<dbReference type="Proteomes" id="UP000610124">
    <property type="component" value="Unassembled WGS sequence"/>
</dbReference>
<evidence type="ECO:0000256" key="5">
    <source>
        <dbReference type="ARBA" id="ARBA00022741"/>
    </source>
</evidence>
<dbReference type="Gene3D" id="3.30.565.10">
    <property type="entry name" value="Histidine kinase-like ATPase, C-terminal domain"/>
    <property type="match status" value="1"/>
</dbReference>
<dbReference type="GO" id="GO:0016020">
    <property type="term" value="C:membrane"/>
    <property type="evidence" value="ECO:0007669"/>
    <property type="project" value="InterPro"/>
</dbReference>
<dbReference type="GO" id="GO:0005524">
    <property type="term" value="F:ATP binding"/>
    <property type="evidence" value="ECO:0007669"/>
    <property type="project" value="UniProtKB-KW"/>
</dbReference>
<organism evidence="13 14">
    <name type="scientific">Kitasatospora aureofaciens</name>
    <name type="common">Streptomyces aureofaciens</name>
    <dbReference type="NCBI Taxonomy" id="1894"/>
    <lineage>
        <taxon>Bacteria</taxon>
        <taxon>Bacillati</taxon>
        <taxon>Actinomycetota</taxon>
        <taxon>Actinomycetes</taxon>
        <taxon>Kitasatosporales</taxon>
        <taxon>Streptomycetaceae</taxon>
        <taxon>Kitasatospora</taxon>
    </lineage>
</organism>
<evidence type="ECO:0000256" key="7">
    <source>
        <dbReference type="ARBA" id="ARBA00022840"/>
    </source>
</evidence>
<keyword evidence="9" id="KW-0812">Transmembrane</keyword>
<dbReference type="Pfam" id="PF02518">
    <property type="entry name" value="HATPase_c"/>
    <property type="match status" value="1"/>
</dbReference>
<dbReference type="GO" id="GO:0046983">
    <property type="term" value="F:protein dimerization activity"/>
    <property type="evidence" value="ECO:0007669"/>
    <property type="project" value="InterPro"/>
</dbReference>
<name>A0A8H9LG77_KITAU</name>
<keyword evidence="8" id="KW-0902">Two-component regulatory system</keyword>
<dbReference type="CDD" id="cd16917">
    <property type="entry name" value="HATPase_UhpB-NarQ-NarX-like"/>
    <property type="match status" value="1"/>
</dbReference>
<evidence type="ECO:0000313" key="14">
    <source>
        <dbReference type="Proteomes" id="UP000610124"/>
    </source>
</evidence>
<evidence type="ECO:0000256" key="3">
    <source>
        <dbReference type="ARBA" id="ARBA00022553"/>
    </source>
</evidence>
<dbReference type="InterPro" id="IPR011712">
    <property type="entry name" value="Sig_transdc_His_kin_sub3_dim/P"/>
</dbReference>
<dbReference type="Pfam" id="PF07730">
    <property type="entry name" value="HisKA_3"/>
    <property type="match status" value="1"/>
</dbReference>
<dbReference type="Gene3D" id="1.20.5.1930">
    <property type="match status" value="1"/>
</dbReference>
<comment type="caution">
    <text evidence="13">The sequence shown here is derived from an EMBL/GenBank/DDBJ whole genome shotgun (WGS) entry which is preliminary data.</text>
</comment>
<keyword evidence="9" id="KW-0472">Membrane</keyword>
<dbReference type="InterPro" id="IPR003594">
    <property type="entry name" value="HATPase_dom"/>
</dbReference>
<dbReference type="GO" id="GO:0000155">
    <property type="term" value="F:phosphorelay sensor kinase activity"/>
    <property type="evidence" value="ECO:0007669"/>
    <property type="project" value="InterPro"/>
</dbReference>
<dbReference type="SUPFAM" id="SSF55874">
    <property type="entry name" value="ATPase domain of HSP90 chaperone/DNA topoisomerase II/histidine kinase"/>
    <property type="match status" value="1"/>
</dbReference>
<keyword evidence="4" id="KW-0808">Transferase</keyword>
<evidence type="ECO:0000256" key="2">
    <source>
        <dbReference type="ARBA" id="ARBA00012438"/>
    </source>
</evidence>
<feature type="transmembrane region" description="Helical" evidence="9">
    <location>
        <begin position="181"/>
        <end position="200"/>
    </location>
</feature>
<dbReference type="InterPro" id="IPR050482">
    <property type="entry name" value="Sensor_HK_TwoCompSys"/>
</dbReference>
<keyword evidence="5" id="KW-0547">Nucleotide-binding</keyword>
<evidence type="ECO:0000256" key="1">
    <source>
        <dbReference type="ARBA" id="ARBA00000085"/>
    </source>
</evidence>
<comment type="catalytic activity">
    <reaction evidence="1">
        <text>ATP + protein L-histidine = ADP + protein N-phospho-L-histidine.</text>
        <dbReference type="EC" id="2.7.13.3"/>
    </reaction>
</comment>
<evidence type="ECO:0000259" key="12">
    <source>
        <dbReference type="Pfam" id="PF23539"/>
    </source>
</evidence>
<dbReference type="PANTHER" id="PTHR24421">
    <property type="entry name" value="NITRATE/NITRITE SENSOR PROTEIN NARX-RELATED"/>
    <property type="match status" value="1"/>
</dbReference>
<feature type="transmembrane region" description="Helical" evidence="9">
    <location>
        <begin position="129"/>
        <end position="146"/>
    </location>
</feature>
<feature type="domain" description="DUF7134" evidence="12">
    <location>
        <begin position="52"/>
        <end position="195"/>
    </location>
</feature>
<keyword evidence="7" id="KW-0067">ATP-binding</keyword>
<feature type="domain" description="Signal transduction histidine kinase subgroup 3 dimerisation and phosphoacceptor" evidence="11">
    <location>
        <begin position="229"/>
        <end position="291"/>
    </location>
</feature>
<keyword evidence="6" id="KW-0418">Kinase</keyword>
<evidence type="ECO:0000256" key="8">
    <source>
        <dbReference type="ARBA" id="ARBA00023012"/>
    </source>
</evidence>
<evidence type="ECO:0000256" key="9">
    <source>
        <dbReference type="SAM" id="Phobius"/>
    </source>
</evidence>
<evidence type="ECO:0000259" key="11">
    <source>
        <dbReference type="Pfam" id="PF07730"/>
    </source>
</evidence>
<proteinExistence type="predicted"/>
<evidence type="ECO:0000313" key="13">
    <source>
        <dbReference type="EMBL" id="GGU55037.1"/>
    </source>
</evidence>
<evidence type="ECO:0000256" key="4">
    <source>
        <dbReference type="ARBA" id="ARBA00022679"/>
    </source>
</evidence>
<dbReference type="EC" id="2.7.13.3" evidence="2"/>
<dbReference type="PANTHER" id="PTHR24421:SF10">
    <property type="entry name" value="NITRATE_NITRITE SENSOR PROTEIN NARQ"/>
    <property type="match status" value="1"/>
</dbReference>
<protein>
    <recommendedName>
        <fullName evidence="2">histidine kinase</fullName>
        <ecNumber evidence="2">2.7.13.3</ecNumber>
    </recommendedName>
</protein>
<reference evidence="13" key="1">
    <citation type="journal article" date="2014" name="Int. J. Syst. Evol. Microbiol.">
        <title>Complete genome sequence of Corynebacterium casei LMG S-19264T (=DSM 44701T), isolated from a smear-ripened cheese.</title>
        <authorList>
            <consortium name="US DOE Joint Genome Institute (JGI-PGF)"/>
            <person name="Walter F."/>
            <person name="Albersmeier A."/>
            <person name="Kalinowski J."/>
            <person name="Ruckert C."/>
        </authorList>
    </citation>
    <scope>NUCLEOTIDE SEQUENCE</scope>
    <source>
        <strain evidence="13">JCM 4434</strain>
    </source>
</reference>
<evidence type="ECO:0000259" key="10">
    <source>
        <dbReference type="Pfam" id="PF02518"/>
    </source>
</evidence>
<dbReference type="InterPro" id="IPR055558">
    <property type="entry name" value="DUF7134"/>
</dbReference>
<dbReference type="EMBL" id="BMUB01000001">
    <property type="protein sequence ID" value="GGU55037.1"/>
    <property type="molecule type" value="Genomic_DNA"/>
</dbReference>
<dbReference type="Pfam" id="PF23539">
    <property type="entry name" value="DUF7134"/>
    <property type="match status" value="1"/>
</dbReference>
<accession>A0A8H9LG77</accession>
<dbReference type="InterPro" id="IPR036890">
    <property type="entry name" value="HATPase_C_sf"/>
</dbReference>
<evidence type="ECO:0000256" key="6">
    <source>
        <dbReference type="ARBA" id="ARBA00022777"/>
    </source>
</evidence>
<reference evidence="13" key="2">
    <citation type="submission" date="2020-09" db="EMBL/GenBank/DDBJ databases">
        <authorList>
            <person name="Sun Q."/>
            <person name="Ohkuma M."/>
        </authorList>
    </citation>
    <scope>NUCLEOTIDE SEQUENCE</scope>
    <source>
        <strain evidence="13">JCM 4434</strain>
    </source>
</reference>
<keyword evidence="3" id="KW-0597">Phosphoprotein</keyword>